<dbReference type="PROSITE" id="PS51736">
    <property type="entry name" value="RECOMBINASES_3"/>
    <property type="match status" value="1"/>
</dbReference>
<dbReference type="PROSITE" id="PS51737">
    <property type="entry name" value="RECOMBINASE_DNA_BIND"/>
    <property type="match status" value="1"/>
</dbReference>
<dbReference type="InterPro" id="IPR038109">
    <property type="entry name" value="DNA_bind_recomb_sf"/>
</dbReference>
<gene>
    <name evidence="4" type="ORF">GCM10010170_033220</name>
</gene>
<proteinExistence type="predicted"/>
<keyword evidence="5" id="KW-1185">Reference proteome</keyword>
<dbReference type="Pfam" id="PF00239">
    <property type="entry name" value="Resolvase"/>
    <property type="match status" value="1"/>
</dbReference>
<evidence type="ECO:0000313" key="4">
    <source>
        <dbReference type="EMBL" id="GAA2346472.1"/>
    </source>
</evidence>
<dbReference type="Proteomes" id="UP001501444">
    <property type="component" value="Unassembled WGS sequence"/>
</dbReference>
<evidence type="ECO:0008006" key="6">
    <source>
        <dbReference type="Google" id="ProtNLM"/>
    </source>
</evidence>
<dbReference type="InterPro" id="IPR036162">
    <property type="entry name" value="Resolvase-like_N_sf"/>
</dbReference>
<protein>
    <recommendedName>
        <fullName evidence="6">Recombinase family protein</fullName>
    </recommendedName>
</protein>
<keyword evidence="1" id="KW-0175">Coiled coil</keyword>
<sequence>MPRRRSSTPRSNAGRVILYVRVSALMGRGGDDFHSPDVQADGMRNLIARENLREVGVIDDDIDESGRSLDRPGIRRIRGMVEARQVDVVAVYTLSRVGRNLAESLEFIKWLRKHGVSIISATEKIDDTPEGQFMVGMWLNMAELQSNQIGQAWARVIERRARLGRPHGHAPQGYTRTDAGYIVDERLGPAVREMFTAYAAGAPVAQIVAAYGAARGTPIQRSTVKVMMRNPIYVGRIVLDSSTGGKIEVPGQHEPLVDELTWARVQRRMATDRQTPPRHLAAAYSLTSLGMCPHCKRNLQIWHSTEHGKDNQTRRIKCTRRNQIPDADCPGIGTPLYAPIEREVLRAVEEYAAKLRGDPGAREAQLARVVQAGRNVKGLERELNRTKDALIRLTEGWARGDVPDVAYEAARQRFADAEAKLAAQLEHAREVADAPPPAQVVQLVDEVLDLWGDMTEAERNRGLKTVLVKFTVRRGVWPREPIEDRVGGFVWRW</sequence>
<dbReference type="Pfam" id="PF07508">
    <property type="entry name" value="Recombinase"/>
    <property type="match status" value="1"/>
</dbReference>
<dbReference type="InterPro" id="IPR006119">
    <property type="entry name" value="Resolv_N"/>
</dbReference>
<comment type="caution">
    <text evidence="4">The sequence shown here is derived from an EMBL/GenBank/DDBJ whole genome shotgun (WGS) entry which is preliminary data.</text>
</comment>
<dbReference type="PANTHER" id="PTHR30461">
    <property type="entry name" value="DNA-INVERTASE FROM LAMBDOID PROPHAGE"/>
    <property type="match status" value="1"/>
</dbReference>
<feature type="domain" description="Recombinase" evidence="3">
    <location>
        <begin position="171"/>
        <end position="275"/>
    </location>
</feature>
<dbReference type="EMBL" id="BAAARV010000025">
    <property type="protein sequence ID" value="GAA2346472.1"/>
    <property type="molecule type" value="Genomic_DNA"/>
</dbReference>
<feature type="coiled-coil region" evidence="1">
    <location>
        <begin position="369"/>
        <end position="427"/>
    </location>
</feature>
<organism evidence="4 5">
    <name type="scientific">Dactylosporangium salmoneum</name>
    <dbReference type="NCBI Taxonomy" id="53361"/>
    <lineage>
        <taxon>Bacteria</taxon>
        <taxon>Bacillati</taxon>
        <taxon>Actinomycetota</taxon>
        <taxon>Actinomycetes</taxon>
        <taxon>Micromonosporales</taxon>
        <taxon>Micromonosporaceae</taxon>
        <taxon>Dactylosporangium</taxon>
    </lineage>
</organism>
<dbReference type="SMART" id="SM00857">
    <property type="entry name" value="Resolvase"/>
    <property type="match status" value="1"/>
</dbReference>
<dbReference type="Gene3D" id="3.40.50.1390">
    <property type="entry name" value="Resolvase, N-terminal catalytic domain"/>
    <property type="match status" value="1"/>
</dbReference>
<dbReference type="InterPro" id="IPR011109">
    <property type="entry name" value="DNA_bind_recombinase_dom"/>
</dbReference>
<reference evidence="4 5" key="1">
    <citation type="journal article" date="2019" name="Int. J. Syst. Evol. Microbiol.">
        <title>The Global Catalogue of Microorganisms (GCM) 10K type strain sequencing project: providing services to taxonomists for standard genome sequencing and annotation.</title>
        <authorList>
            <consortium name="The Broad Institute Genomics Platform"/>
            <consortium name="The Broad Institute Genome Sequencing Center for Infectious Disease"/>
            <person name="Wu L."/>
            <person name="Ma J."/>
        </authorList>
    </citation>
    <scope>NUCLEOTIDE SEQUENCE [LARGE SCALE GENOMIC DNA]</scope>
    <source>
        <strain evidence="4 5">JCM 3272</strain>
    </source>
</reference>
<evidence type="ECO:0000259" key="2">
    <source>
        <dbReference type="PROSITE" id="PS51736"/>
    </source>
</evidence>
<dbReference type="RefSeq" id="WP_344613272.1">
    <property type="nucleotide sequence ID" value="NZ_BAAARV010000025.1"/>
</dbReference>
<name>A0ABN3G8X8_9ACTN</name>
<dbReference type="SUPFAM" id="SSF53041">
    <property type="entry name" value="Resolvase-like"/>
    <property type="match status" value="1"/>
</dbReference>
<evidence type="ECO:0000259" key="3">
    <source>
        <dbReference type="PROSITE" id="PS51737"/>
    </source>
</evidence>
<dbReference type="Gene3D" id="3.90.1750.20">
    <property type="entry name" value="Putative Large Serine Recombinase, Chain B, Domain 2"/>
    <property type="match status" value="1"/>
</dbReference>
<dbReference type="InterPro" id="IPR050639">
    <property type="entry name" value="SSR_resolvase"/>
</dbReference>
<accession>A0ABN3G8X8</accession>
<dbReference type="PANTHER" id="PTHR30461:SF23">
    <property type="entry name" value="DNA RECOMBINASE-RELATED"/>
    <property type="match status" value="1"/>
</dbReference>
<evidence type="ECO:0000256" key="1">
    <source>
        <dbReference type="SAM" id="Coils"/>
    </source>
</evidence>
<dbReference type="CDD" id="cd00338">
    <property type="entry name" value="Ser_Recombinase"/>
    <property type="match status" value="1"/>
</dbReference>
<feature type="domain" description="Resolvase/invertase-type recombinase catalytic" evidence="2">
    <location>
        <begin position="15"/>
        <end position="164"/>
    </location>
</feature>
<evidence type="ECO:0000313" key="5">
    <source>
        <dbReference type="Proteomes" id="UP001501444"/>
    </source>
</evidence>